<dbReference type="Proteomes" id="UP000016895">
    <property type="component" value="Chromosome 1"/>
</dbReference>
<proteinExistence type="predicted"/>
<organism evidence="1 2">
    <name type="scientific">Vibrio nigripulchritudo</name>
    <dbReference type="NCBI Taxonomy" id="28173"/>
    <lineage>
        <taxon>Bacteria</taxon>
        <taxon>Pseudomonadati</taxon>
        <taxon>Pseudomonadota</taxon>
        <taxon>Gammaproteobacteria</taxon>
        <taxon>Vibrionales</taxon>
        <taxon>Vibrionaceae</taxon>
        <taxon>Vibrio</taxon>
    </lineage>
</organism>
<evidence type="ECO:0008006" key="3">
    <source>
        <dbReference type="Google" id="ProtNLM"/>
    </source>
</evidence>
<gene>
    <name evidence="1" type="ORF">VIBNI_A2000</name>
</gene>
<protein>
    <recommendedName>
        <fullName evidence="3">RiboL-PSP-HEPN domain-containing protein</fullName>
    </recommendedName>
</protein>
<reference evidence="1 2" key="1">
    <citation type="journal article" date="2013" name="ISME J.">
        <title>Comparative genomics of pathogenic lineages of Vibrio nigripulchritudo identifies virulence-associated traits.</title>
        <authorList>
            <person name="Goudenege D."/>
            <person name="Labreuche Y."/>
            <person name="Krin E."/>
            <person name="Ansquer D."/>
            <person name="Mangenot S."/>
            <person name="Calteau A."/>
            <person name="Medigue C."/>
            <person name="Mazel D."/>
            <person name="Polz M.F."/>
            <person name="Le Roux F."/>
        </authorList>
    </citation>
    <scope>NUCLEOTIDE SEQUENCE [LARGE SCALE GENOMIC DNA]</scope>
    <source>
        <strain evidence="2">SnF1</strain>
    </source>
</reference>
<dbReference type="AlphaFoldDB" id="U4K653"/>
<dbReference type="RefSeq" id="WP_022550932.1">
    <property type="nucleotide sequence ID" value="NC_022528.1"/>
</dbReference>
<evidence type="ECO:0000313" key="1">
    <source>
        <dbReference type="EMBL" id="CCO58091.1"/>
    </source>
</evidence>
<keyword evidence="2" id="KW-1185">Reference proteome</keyword>
<sequence>MFKNRHLFFVPKELSLLRAFNRKQIEFVGGFVENIDQHIETYTGEVFIQQWAGDEGEVIEVEKQHIAGITEDEYDFKDIFTSVMPMYQRQSMLLTAWSMFENEINTYYSRLAVKVGAESNLRNIKKAKHSSDLDHVITCLQSLGVVTSPTERFMDAFSRLNNEVRLVRIDWVHNGGKAVKSHFVENTNGLTMNGSQIDISVGYIEEVTELMWLLSTEITDSAKVNLGES</sequence>
<dbReference type="PATRIC" id="fig|1260221.3.peg.1903"/>
<dbReference type="KEGG" id="vni:VIBNI_A2000"/>
<name>U4K653_9VIBR</name>
<dbReference type="EMBL" id="FO203526">
    <property type="protein sequence ID" value="CCO58091.1"/>
    <property type="molecule type" value="Genomic_DNA"/>
</dbReference>
<accession>U4K653</accession>
<evidence type="ECO:0000313" key="2">
    <source>
        <dbReference type="Proteomes" id="UP000016895"/>
    </source>
</evidence>
<dbReference type="OrthoDB" id="5902576at2"/>